<dbReference type="GO" id="GO:0071555">
    <property type="term" value="P:cell wall organization"/>
    <property type="evidence" value="ECO:0007669"/>
    <property type="project" value="TreeGrafter"/>
</dbReference>
<feature type="transmembrane region" description="Helical" evidence="6">
    <location>
        <begin position="20"/>
        <end position="43"/>
    </location>
</feature>
<dbReference type="EMBL" id="MHQO01000053">
    <property type="protein sequence ID" value="OHA05374.1"/>
    <property type="molecule type" value="Genomic_DNA"/>
</dbReference>
<name>A0A1G2L1I4_9BACT</name>
<dbReference type="Proteomes" id="UP000177982">
    <property type="component" value="Unassembled WGS sequence"/>
</dbReference>
<evidence type="ECO:0000256" key="5">
    <source>
        <dbReference type="ARBA" id="ARBA00023136"/>
    </source>
</evidence>
<protein>
    <recommendedName>
        <fullName evidence="9">Phospho-N-acetylmuramoyl-pentapeptide-transferase</fullName>
    </recommendedName>
</protein>
<feature type="transmembrane region" description="Helical" evidence="6">
    <location>
        <begin position="193"/>
        <end position="210"/>
    </location>
</feature>
<evidence type="ECO:0000313" key="7">
    <source>
        <dbReference type="EMBL" id="OHA05374.1"/>
    </source>
</evidence>
<dbReference type="Pfam" id="PF00953">
    <property type="entry name" value="Glycos_transf_4"/>
    <property type="match status" value="1"/>
</dbReference>
<keyword evidence="2" id="KW-0808">Transferase</keyword>
<proteinExistence type="predicted"/>
<feature type="transmembrane region" description="Helical" evidence="6">
    <location>
        <begin position="241"/>
        <end position="260"/>
    </location>
</feature>
<reference evidence="7 8" key="1">
    <citation type="journal article" date="2016" name="Nat. Commun.">
        <title>Thousands of microbial genomes shed light on interconnected biogeochemical processes in an aquifer system.</title>
        <authorList>
            <person name="Anantharaman K."/>
            <person name="Brown C.T."/>
            <person name="Hug L.A."/>
            <person name="Sharon I."/>
            <person name="Castelle C.J."/>
            <person name="Probst A.J."/>
            <person name="Thomas B.C."/>
            <person name="Singh A."/>
            <person name="Wilkins M.J."/>
            <person name="Karaoz U."/>
            <person name="Brodie E.L."/>
            <person name="Williams K.H."/>
            <person name="Hubbard S.S."/>
            <person name="Banfield J.F."/>
        </authorList>
    </citation>
    <scope>NUCLEOTIDE SEQUENCE [LARGE SCALE GENOMIC DNA]</scope>
</reference>
<feature type="transmembrane region" description="Helical" evidence="6">
    <location>
        <begin position="119"/>
        <end position="141"/>
    </location>
</feature>
<evidence type="ECO:0000256" key="6">
    <source>
        <dbReference type="SAM" id="Phobius"/>
    </source>
</evidence>
<dbReference type="PANTHER" id="PTHR22926:SF5">
    <property type="entry name" value="PHOSPHO-N-ACETYLMURAMOYL-PENTAPEPTIDE-TRANSFERASE HOMOLOG"/>
    <property type="match status" value="1"/>
</dbReference>
<keyword evidence="4 6" id="KW-1133">Transmembrane helix</keyword>
<gene>
    <name evidence="7" type="ORF">A2934_01215</name>
</gene>
<evidence type="ECO:0000313" key="8">
    <source>
        <dbReference type="Proteomes" id="UP000177982"/>
    </source>
</evidence>
<dbReference type="GO" id="GO:0005886">
    <property type="term" value="C:plasma membrane"/>
    <property type="evidence" value="ECO:0007669"/>
    <property type="project" value="TreeGrafter"/>
</dbReference>
<feature type="transmembrane region" description="Helical" evidence="6">
    <location>
        <begin position="272"/>
        <end position="300"/>
    </location>
</feature>
<keyword evidence="3 6" id="KW-0812">Transmembrane</keyword>
<feature type="transmembrane region" description="Helical" evidence="6">
    <location>
        <begin position="153"/>
        <end position="173"/>
    </location>
</feature>
<keyword evidence="5 6" id="KW-0472">Membrane</keyword>
<dbReference type="PANTHER" id="PTHR22926">
    <property type="entry name" value="PHOSPHO-N-ACETYLMURAMOYL-PENTAPEPTIDE-TRANSFERASE"/>
    <property type="match status" value="1"/>
</dbReference>
<feature type="transmembrane region" description="Helical" evidence="6">
    <location>
        <begin position="217"/>
        <end position="235"/>
    </location>
</feature>
<feature type="transmembrane region" description="Helical" evidence="6">
    <location>
        <begin position="344"/>
        <end position="362"/>
    </location>
</feature>
<accession>A0A1G2L1I4</accession>
<organism evidence="7 8">
    <name type="scientific">Candidatus Sungbacteria bacterium RIFCSPLOWO2_01_FULL_47_10</name>
    <dbReference type="NCBI Taxonomy" id="1802276"/>
    <lineage>
        <taxon>Bacteria</taxon>
        <taxon>Candidatus Sungiibacteriota</taxon>
    </lineage>
</organism>
<evidence type="ECO:0000256" key="4">
    <source>
        <dbReference type="ARBA" id="ARBA00022989"/>
    </source>
</evidence>
<evidence type="ECO:0008006" key="9">
    <source>
        <dbReference type="Google" id="ProtNLM"/>
    </source>
</evidence>
<evidence type="ECO:0000256" key="3">
    <source>
        <dbReference type="ARBA" id="ARBA00022692"/>
    </source>
</evidence>
<dbReference type="InterPro" id="IPR000715">
    <property type="entry name" value="Glycosyl_transferase_4"/>
</dbReference>
<dbReference type="GO" id="GO:0016780">
    <property type="term" value="F:phosphotransferase activity, for other substituted phosphate groups"/>
    <property type="evidence" value="ECO:0007669"/>
    <property type="project" value="InterPro"/>
</dbReference>
<comment type="subcellular location">
    <subcellularLocation>
        <location evidence="1">Membrane</location>
        <topology evidence="1">Multi-pass membrane protein</topology>
    </subcellularLocation>
</comment>
<dbReference type="AlphaFoldDB" id="A0A1G2L1I4"/>
<dbReference type="GO" id="GO:0044038">
    <property type="term" value="P:cell wall macromolecule biosynthetic process"/>
    <property type="evidence" value="ECO:0007669"/>
    <property type="project" value="TreeGrafter"/>
</dbReference>
<comment type="caution">
    <text evidence="7">The sequence shown here is derived from an EMBL/GenBank/DDBJ whole genome shotgun (WGS) entry which is preliminary data.</text>
</comment>
<evidence type="ECO:0000256" key="2">
    <source>
        <dbReference type="ARBA" id="ARBA00022679"/>
    </source>
</evidence>
<sequence>MIFEFFMFQNTDLTLNVVKVLGLAAISFAIALSVTPLLTHYMYRYKLWRKNVRQFSPDGSKTPLFSALHKDRETNTPRFGGVLIWLTMVIVAFLFWIISAISENPFFDKLNFLSRNQTWLPFATLVAASVLGLADDILQVFNLGNYVAGGLKFRHRLAVVFLIALAGALWFHFKLGWETMYIPGYGDMYINGFYIPLFVGTMILLFSSGIVDGIDGLSGGVFASIFAAYGGIAFFRGQIDLAAFSAVILGALLAFLWFNIPPARFYMGESGMLGLTTSLTVIAFLTDSVFVLPIIGFVLMAEVASDVIQFASKKFRGKKVFLIAPVHHHFEAKGWPPYKVTMRFWIISFVAAMIGMVVALIGR</sequence>
<evidence type="ECO:0000256" key="1">
    <source>
        <dbReference type="ARBA" id="ARBA00004141"/>
    </source>
</evidence>
<feature type="transmembrane region" description="Helical" evidence="6">
    <location>
        <begin position="79"/>
        <end position="99"/>
    </location>
</feature>